<protein>
    <recommendedName>
        <fullName evidence="5">Sulfotransferase</fullName>
    </recommendedName>
</protein>
<dbReference type="InterPro" id="IPR027417">
    <property type="entry name" value="P-loop_NTPase"/>
</dbReference>
<dbReference type="HOGENOM" id="CLU_046916_1_2_6"/>
<keyword evidence="1" id="KW-0808">Transferase</keyword>
<dbReference type="OrthoDB" id="9815894at2"/>
<dbReference type="AlphaFoldDB" id="A4BNE6"/>
<evidence type="ECO:0000256" key="2">
    <source>
        <dbReference type="SAM" id="MobiDB-lite"/>
    </source>
</evidence>
<name>A4BNE6_9GAMM</name>
<dbReference type="RefSeq" id="WP_005002024.1">
    <property type="nucleotide sequence ID" value="NZ_CH672427.1"/>
</dbReference>
<evidence type="ECO:0000256" key="1">
    <source>
        <dbReference type="ARBA" id="ARBA00022679"/>
    </source>
</evidence>
<dbReference type="Pfam" id="PF13469">
    <property type="entry name" value="Sulfotransfer_3"/>
    <property type="match status" value="1"/>
</dbReference>
<sequence>MTEDSPIFIVGMPHSGTTLLQASLAAHPQIAIAPQTRFLSYWVPHHPTAEPQDERDFERFWTEFVDSSQFQNLGLDADTLYDRLLARGVPTFKTVFSTLLRAHAWRCGKPQWGEQTSSHRCYIGQLLDWYPSARIIYMLRDPRAIVASLLDAPWTNAAPEFHAAHWRDSIQALLRWGCDERLYRVHYEALLIDPEAVLRKVCAFLGEPFDPAVLARCEATVTTPASHAKWGRRHLSNALGPLRTDCLTKWQLRLTPNQVAIVEYLTRKGMLRYGYELSSEGPGALLWSTLMLKRLWARVKLQSNRLRGQTARPIDPPSWVSDQAQPAMGVDRKTDEEAADAQQRQSLGP</sequence>
<reference evidence="3 4" key="1">
    <citation type="submission" date="2006-02" db="EMBL/GenBank/DDBJ databases">
        <authorList>
            <person name="Waterbury J."/>
            <person name="Ferriera S."/>
            <person name="Johnson J."/>
            <person name="Kravitz S."/>
            <person name="Halpern A."/>
            <person name="Remington K."/>
            <person name="Beeson K."/>
            <person name="Tran B."/>
            <person name="Rogers Y.-H."/>
            <person name="Friedman R."/>
            <person name="Venter J.C."/>
        </authorList>
    </citation>
    <scope>NUCLEOTIDE SEQUENCE [LARGE SCALE GENOMIC DNA]</scope>
    <source>
        <strain evidence="3 4">Nb-231</strain>
    </source>
</reference>
<comment type="caution">
    <text evidence="3">The sequence shown here is derived from an EMBL/GenBank/DDBJ whole genome shotgun (WGS) entry which is preliminary data.</text>
</comment>
<evidence type="ECO:0000313" key="3">
    <source>
        <dbReference type="EMBL" id="EAR22745.1"/>
    </source>
</evidence>
<gene>
    <name evidence="3" type="ORF">NB231_09843</name>
</gene>
<dbReference type="PANTHER" id="PTHR12788:SF10">
    <property type="entry name" value="PROTEIN-TYROSINE SULFOTRANSFERASE"/>
    <property type="match status" value="1"/>
</dbReference>
<dbReference type="PANTHER" id="PTHR12788">
    <property type="entry name" value="PROTEIN-TYROSINE SULFOTRANSFERASE 2"/>
    <property type="match status" value="1"/>
</dbReference>
<dbReference type="GO" id="GO:0008476">
    <property type="term" value="F:protein-tyrosine sulfotransferase activity"/>
    <property type="evidence" value="ECO:0007669"/>
    <property type="project" value="InterPro"/>
</dbReference>
<evidence type="ECO:0008006" key="5">
    <source>
        <dbReference type="Google" id="ProtNLM"/>
    </source>
</evidence>
<dbReference type="STRING" id="314278.NB231_09843"/>
<dbReference type="Gene3D" id="3.40.50.300">
    <property type="entry name" value="P-loop containing nucleotide triphosphate hydrolases"/>
    <property type="match status" value="1"/>
</dbReference>
<feature type="region of interest" description="Disordered" evidence="2">
    <location>
        <begin position="306"/>
        <end position="349"/>
    </location>
</feature>
<proteinExistence type="predicted"/>
<keyword evidence="4" id="KW-1185">Reference proteome</keyword>
<dbReference type="SUPFAM" id="SSF52540">
    <property type="entry name" value="P-loop containing nucleoside triphosphate hydrolases"/>
    <property type="match status" value="1"/>
</dbReference>
<dbReference type="eggNOG" id="COG0615">
    <property type="taxonomic scope" value="Bacteria"/>
</dbReference>
<dbReference type="EMBL" id="AAOF01000002">
    <property type="protein sequence ID" value="EAR22745.1"/>
    <property type="molecule type" value="Genomic_DNA"/>
</dbReference>
<dbReference type="InterPro" id="IPR026634">
    <property type="entry name" value="TPST-like"/>
</dbReference>
<organism evidence="3 4">
    <name type="scientific">Nitrococcus mobilis Nb-231</name>
    <dbReference type="NCBI Taxonomy" id="314278"/>
    <lineage>
        <taxon>Bacteria</taxon>
        <taxon>Pseudomonadati</taxon>
        <taxon>Pseudomonadota</taxon>
        <taxon>Gammaproteobacteria</taxon>
        <taxon>Chromatiales</taxon>
        <taxon>Ectothiorhodospiraceae</taxon>
        <taxon>Nitrococcus</taxon>
    </lineage>
</organism>
<accession>A4BNE6</accession>
<evidence type="ECO:0000313" key="4">
    <source>
        <dbReference type="Proteomes" id="UP000003374"/>
    </source>
</evidence>
<dbReference type="Proteomes" id="UP000003374">
    <property type="component" value="Unassembled WGS sequence"/>
</dbReference>